<accession>A0A4P9Y383</accession>
<feature type="region of interest" description="Disordered" evidence="3">
    <location>
        <begin position="1"/>
        <end position="22"/>
    </location>
</feature>
<evidence type="ECO:0000313" key="6">
    <source>
        <dbReference type="Proteomes" id="UP000267251"/>
    </source>
</evidence>
<keyword evidence="2" id="KW-0694">RNA-binding</keyword>
<proteinExistence type="predicted"/>
<dbReference type="Pfam" id="PF00013">
    <property type="entry name" value="KH_1"/>
    <property type="match status" value="2"/>
</dbReference>
<feature type="compositionally biased region" description="Polar residues" evidence="3">
    <location>
        <begin position="46"/>
        <end position="70"/>
    </location>
</feature>
<protein>
    <recommendedName>
        <fullName evidence="4">K Homology domain-containing protein</fullName>
    </recommendedName>
</protein>
<dbReference type="SMART" id="SM00322">
    <property type="entry name" value="KH"/>
    <property type="match status" value="2"/>
</dbReference>
<feature type="region of interest" description="Disordered" evidence="3">
    <location>
        <begin position="109"/>
        <end position="128"/>
    </location>
</feature>
<feature type="compositionally biased region" description="Basic and acidic residues" evidence="3">
    <location>
        <begin position="13"/>
        <end position="22"/>
    </location>
</feature>
<dbReference type="EMBL" id="KZ988034">
    <property type="protein sequence ID" value="RKP13388.1"/>
    <property type="molecule type" value="Genomic_DNA"/>
</dbReference>
<feature type="region of interest" description="Disordered" evidence="3">
    <location>
        <begin position="375"/>
        <end position="402"/>
    </location>
</feature>
<keyword evidence="6" id="KW-1185">Reference proteome</keyword>
<gene>
    <name evidence="5" type="ORF">BJ684DRAFT_16203</name>
</gene>
<dbReference type="CDD" id="cd00105">
    <property type="entry name" value="KH-I"/>
    <property type="match status" value="2"/>
</dbReference>
<dbReference type="InterPro" id="IPR036612">
    <property type="entry name" value="KH_dom_type_1_sf"/>
</dbReference>
<feature type="domain" description="K Homology" evidence="4">
    <location>
        <begin position="278"/>
        <end position="360"/>
    </location>
</feature>
<evidence type="ECO:0000313" key="5">
    <source>
        <dbReference type="EMBL" id="RKP13388.1"/>
    </source>
</evidence>
<dbReference type="SUPFAM" id="SSF54791">
    <property type="entry name" value="Eukaryotic type KH-domain (KH-domain type I)"/>
    <property type="match status" value="2"/>
</dbReference>
<feature type="region of interest" description="Disordered" evidence="3">
    <location>
        <begin position="190"/>
        <end position="277"/>
    </location>
</feature>
<dbReference type="Proteomes" id="UP000267251">
    <property type="component" value="Unassembled WGS sequence"/>
</dbReference>
<sequence>MYRTLATPGRFDPLYRDDRDQETPGYMYRHRQTQSHEDLYGTQSLMEGMSAPTSPNSLTDSFPQPATPSDSAMGHSGSSLGYGGAHWRTAPYQSMSMMATSPGWVPIHGSSPSQPLQRHRHHSSLDLSYSSPSLPMASPSGGWYGSLEERLGGGHGMSASGRGGGRRKSVYTCFPGLGLSGSRSIEGLKEERGDEIEGDTNGGGRRASLLKGPRMQMEPETDRWVGTPARTRSIGVGEGPRPIGVGEGPRSISLSSPKSPSSPTHPQRLRSDAPPGEGEVRITMAIPRNKVGLVIGPGGETVRDLQGKSGARICVELRKAPAPSKDWMSSMSSRTNGVAMITGREEATVRAQGLIQELVTKGTITGEFLFPSSTHLTGPSSSSSSSFSSSASFPEEEEEVLETVEVPDEAAAMIIGRGGETVRSLQLASGAKIQVERFMKQGACGHRRIHVSGTEEKVEVAKRCIREQVEAYQRGEPGGCPDPRSDTVHMGRWRVDGRTSGWMGE</sequence>
<evidence type="ECO:0000256" key="2">
    <source>
        <dbReference type="PROSITE-ProRule" id="PRU00117"/>
    </source>
</evidence>
<dbReference type="Gene3D" id="3.30.1370.10">
    <property type="entry name" value="K Homology domain, type 1"/>
    <property type="match status" value="2"/>
</dbReference>
<evidence type="ECO:0000259" key="4">
    <source>
        <dbReference type="SMART" id="SM00322"/>
    </source>
</evidence>
<organism evidence="5 6">
    <name type="scientific">Piptocephalis cylindrospora</name>
    <dbReference type="NCBI Taxonomy" id="1907219"/>
    <lineage>
        <taxon>Eukaryota</taxon>
        <taxon>Fungi</taxon>
        <taxon>Fungi incertae sedis</taxon>
        <taxon>Zoopagomycota</taxon>
        <taxon>Zoopagomycotina</taxon>
        <taxon>Zoopagomycetes</taxon>
        <taxon>Zoopagales</taxon>
        <taxon>Piptocephalidaceae</taxon>
        <taxon>Piptocephalis</taxon>
    </lineage>
</organism>
<reference evidence="6" key="1">
    <citation type="journal article" date="2018" name="Nat. Microbiol.">
        <title>Leveraging single-cell genomics to expand the fungal tree of life.</title>
        <authorList>
            <person name="Ahrendt S.R."/>
            <person name="Quandt C.A."/>
            <person name="Ciobanu D."/>
            <person name="Clum A."/>
            <person name="Salamov A."/>
            <person name="Andreopoulos B."/>
            <person name="Cheng J.F."/>
            <person name="Woyke T."/>
            <person name="Pelin A."/>
            <person name="Henrissat B."/>
            <person name="Reynolds N.K."/>
            <person name="Benny G.L."/>
            <person name="Smith M.E."/>
            <person name="James T.Y."/>
            <person name="Grigoriev I.V."/>
        </authorList>
    </citation>
    <scope>NUCLEOTIDE SEQUENCE [LARGE SCALE GENOMIC DNA]</scope>
</reference>
<evidence type="ECO:0000256" key="1">
    <source>
        <dbReference type="ARBA" id="ARBA00022737"/>
    </source>
</evidence>
<dbReference type="OrthoDB" id="5204190at2759"/>
<evidence type="ECO:0000256" key="3">
    <source>
        <dbReference type="SAM" id="MobiDB-lite"/>
    </source>
</evidence>
<feature type="domain" description="K Homology" evidence="4">
    <location>
        <begin position="398"/>
        <end position="470"/>
    </location>
</feature>
<dbReference type="PROSITE" id="PS50084">
    <property type="entry name" value="KH_TYPE_1"/>
    <property type="match status" value="2"/>
</dbReference>
<keyword evidence="1" id="KW-0677">Repeat</keyword>
<feature type="region of interest" description="Disordered" evidence="3">
    <location>
        <begin position="46"/>
        <end position="78"/>
    </location>
</feature>
<dbReference type="PANTHER" id="PTHR10288">
    <property type="entry name" value="KH DOMAIN CONTAINING RNA BINDING PROTEIN"/>
    <property type="match status" value="1"/>
</dbReference>
<dbReference type="AlphaFoldDB" id="A0A4P9Y383"/>
<name>A0A4P9Y383_9FUNG</name>
<feature type="compositionally biased region" description="Low complexity" evidence="3">
    <location>
        <begin position="249"/>
        <end position="266"/>
    </location>
</feature>
<feature type="compositionally biased region" description="Low complexity" evidence="3">
    <location>
        <begin position="379"/>
        <end position="393"/>
    </location>
</feature>
<dbReference type="InterPro" id="IPR004087">
    <property type="entry name" value="KH_dom"/>
</dbReference>
<dbReference type="InterPro" id="IPR004088">
    <property type="entry name" value="KH_dom_type_1"/>
</dbReference>
<dbReference type="GO" id="GO:0003723">
    <property type="term" value="F:RNA binding"/>
    <property type="evidence" value="ECO:0007669"/>
    <property type="project" value="UniProtKB-UniRule"/>
</dbReference>